<protein>
    <submittedName>
        <fullName evidence="1">Jg19804 protein</fullName>
    </submittedName>
</protein>
<evidence type="ECO:0000313" key="2">
    <source>
        <dbReference type="Proteomes" id="UP000838756"/>
    </source>
</evidence>
<name>A0A8S4QZ96_9NEOP</name>
<proteinExistence type="predicted"/>
<dbReference type="EMBL" id="CAKXAJ010023683">
    <property type="protein sequence ID" value="CAH2227934.1"/>
    <property type="molecule type" value="Genomic_DNA"/>
</dbReference>
<dbReference type="AlphaFoldDB" id="A0A8S4QZ96"/>
<evidence type="ECO:0000313" key="1">
    <source>
        <dbReference type="EMBL" id="CAH2227934.1"/>
    </source>
</evidence>
<dbReference type="Proteomes" id="UP000838756">
    <property type="component" value="Unassembled WGS sequence"/>
</dbReference>
<reference evidence="1" key="1">
    <citation type="submission" date="2022-03" db="EMBL/GenBank/DDBJ databases">
        <authorList>
            <person name="Lindestad O."/>
        </authorList>
    </citation>
    <scope>NUCLEOTIDE SEQUENCE</scope>
</reference>
<sequence length="97" mass="10426">SVPKLEAAGALARLLPNLGGPNYSCQRLYTGVMFPVAVYGALGRITSRPATSQYCVDRRAMTVRVIKGYRMISSEVASLLAGSAPWDLEAKTRASIH</sequence>
<accession>A0A8S4QZ96</accession>
<organism evidence="1 2">
    <name type="scientific">Pararge aegeria aegeria</name>
    <dbReference type="NCBI Taxonomy" id="348720"/>
    <lineage>
        <taxon>Eukaryota</taxon>
        <taxon>Metazoa</taxon>
        <taxon>Ecdysozoa</taxon>
        <taxon>Arthropoda</taxon>
        <taxon>Hexapoda</taxon>
        <taxon>Insecta</taxon>
        <taxon>Pterygota</taxon>
        <taxon>Neoptera</taxon>
        <taxon>Endopterygota</taxon>
        <taxon>Lepidoptera</taxon>
        <taxon>Glossata</taxon>
        <taxon>Ditrysia</taxon>
        <taxon>Papilionoidea</taxon>
        <taxon>Nymphalidae</taxon>
        <taxon>Satyrinae</taxon>
        <taxon>Satyrini</taxon>
        <taxon>Parargina</taxon>
        <taxon>Pararge</taxon>
    </lineage>
</organism>
<keyword evidence="2" id="KW-1185">Reference proteome</keyword>
<feature type="non-terminal residue" evidence="1">
    <location>
        <position position="1"/>
    </location>
</feature>
<comment type="caution">
    <text evidence="1">The sequence shown here is derived from an EMBL/GenBank/DDBJ whole genome shotgun (WGS) entry which is preliminary data.</text>
</comment>
<dbReference type="OrthoDB" id="6914691at2759"/>
<gene>
    <name evidence="1" type="primary">jg19804</name>
    <name evidence="1" type="ORF">PAEG_LOCUS8161</name>
</gene>